<dbReference type="PANTHER" id="PTHR33121">
    <property type="entry name" value="CYCLIC DI-GMP PHOSPHODIESTERASE PDEF"/>
    <property type="match status" value="1"/>
</dbReference>
<dbReference type="InterPro" id="IPR035919">
    <property type="entry name" value="EAL_sf"/>
</dbReference>
<organism evidence="4 5">
    <name type="scientific">Rubrimonas cliftonensis</name>
    <dbReference type="NCBI Taxonomy" id="89524"/>
    <lineage>
        <taxon>Bacteria</taxon>
        <taxon>Pseudomonadati</taxon>
        <taxon>Pseudomonadota</taxon>
        <taxon>Alphaproteobacteria</taxon>
        <taxon>Rhodobacterales</taxon>
        <taxon>Paracoccaceae</taxon>
        <taxon>Rubrimonas</taxon>
    </lineage>
</organism>
<dbReference type="GO" id="GO:0071111">
    <property type="term" value="F:cyclic-guanylate-specific phosphodiesterase activity"/>
    <property type="evidence" value="ECO:0007669"/>
    <property type="project" value="InterPro"/>
</dbReference>
<accession>A0A1H4F759</accession>
<proteinExistence type="predicted"/>
<evidence type="ECO:0000259" key="2">
    <source>
        <dbReference type="PROSITE" id="PS50883"/>
    </source>
</evidence>
<dbReference type="Gene3D" id="3.30.70.270">
    <property type="match status" value="1"/>
</dbReference>
<dbReference type="Gene3D" id="3.20.20.450">
    <property type="entry name" value="EAL domain"/>
    <property type="match status" value="1"/>
</dbReference>
<sequence>MAAALGFGRRSFGDDADTTPPVSAVPDAAHAPAPPEPAECGRAGLRRSLEALAATLPPETPVALMIFGVDGMREFSRGYGFDAGDALARAVGRRLRESLPDGAGLARVGSFSFAAALIDFAESDTAVSARMIADDVASRAFDIGFGPITATVSIGVRSTTATHMAGAEAFDSAFAALDDARAGDDETGRSEGRGVCIVGSSARRDRASPAEMRGGARSVMQALTNNDIGVAFQPVVSAKPPHGLAFRECLARLRHDGQWSAAGQFIHKIERLDLVSTLDRRILRVALETLRAHPTERLSVNVSARTTADRHWLRDLREAAERDPSSAERLIVELTESAAVSDPERTIRFLDGVRSHGCAIALDDFGAGYSSFRHMRDFRPDWVKIDGGFVRGIAGSPDNMLFVDTLVGIARNFDMATVAEFVETDADAETLLALGVDCLQGYRFGAPAMAPAWKDAGPAAAAL</sequence>
<dbReference type="AlphaFoldDB" id="A0A1H4F759"/>
<dbReference type="InterPro" id="IPR043128">
    <property type="entry name" value="Rev_trsase/Diguanyl_cyclase"/>
</dbReference>
<dbReference type="EMBL" id="FNQM01000019">
    <property type="protein sequence ID" value="SEA93123.1"/>
    <property type="molecule type" value="Genomic_DNA"/>
</dbReference>
<evidence type="ECO:0000313" key="4">
    <source>
        <dbReference type="EMBL" id="SEA93123.1"/>
    </source>
</evidence>
<dbReference type="InterPro" id="IPR050706">
    <property type="entry name" value="Cyclic-di-GMP_PDE-like"/>
</dbReference>
<feature type="domain" description="EAL" evidence="2">
    <location>
        <begin position="212"/>
        <end position="461"/>
    </location>
</feature>
<gene>
    <name evidence="4" type="ORF">SAMN05444370_11915</name>
</gene>
<evidence type="ECO:0000313" key="5">
    <source>
        <dbReference type="Proteomes" id="UP000198703"/>
    </source>
</evidence>
<name>A0A1H4F759_9RHOB</name>
<dbReference type="SUPFAM" id="SSF141868">
    <property type="entry name" value="EAL domain-like"/>
    <property type="match status" value="1"/>
</dbReference>
<feature type="compositionally biased region" description="Low complexity" evidence="1">
    <location>
        <begin position="20"/>
        <end position="31"/>
    </location>
</feature>
<feature type="domain" description="GGDEF" evidence="3">
    <location>
        <begin position="60"/>
        <end position="192"/>
    </location>
</feature>
<dbReference type="InterPro" id="IPR029787">
    <property type="entry name" value="Nucleotide_cyclase"/>
</dbReference>
<dbReference type="CDD" id="cd01948">
    <property type="entry name" value="EAL"/>
    <property type="match status" value="1"/>
</dbReference>
<protein>
    <submittedName>
        <fullName evidence="4">Diguanylate cyclase/phosphodiesterase</fullName>
    </submittedName>
</protein>
<keyword evidence="5" id="KW-1185">Reference proteome</keyword>
<dbReference type="PROSITE" id="PS50883">
    <property type="entry name" value="EAL"/>
    <property type="match status" value="1"/>
</dbReference>
<dbReference type="Proteomes" id="UP000198703">
    <property type="component" value="Unassembled WGS sequence"/>
</dbReference>
<dbReference type="STRING" id="89524.SAMN05444370_11915"/>
<dbReference type="Pfam" id="PF00990">
    <property type="entry name" value="GGDEF"/>
    <property type="match status" value="1"/>
</dbReference>
<dbReference type="Pfam" id="PF00563">
    <property type="entry name" value="EAL"/>
    <property type="match status" value="1"/>
</dbReference>
<dbReference type="SMART" id="SM00052">
    <property type="entry name" value="EAL"/>
    <property type="match status" value="1"/>
</dbReference>
<evidence type="ECO:0000259" key="3">
    <source>
        <dbReference type="PROSITE" id="PS50887"/>
    </source>
</evidence>
<reference evidence="4 5" key="1">
    <citation type="submission" date="2016-10" db="EMBL/GenBank/DDBJ databases">
        <authorList>
            <person name="de Groot N.N."/>
        </authorList>
    </citation>
    <scope>NUCLEOTIDE SEQUENCE [LARGE SCALE GENOMIC DNA]</scope>
    <source>
        <strain evidence="4 5">DSM 15345</strain>
    </source>
</reference>
<evidence type="ECO:0000256" key="1">
    <source>
        <dbReference type="SAM" id="MobiDB-lite"/>
    </source>
</evidence>
<dbReference type="RefSeq" id="WP_175478999.1">
    <property type="nucleotide sequence ID" value="NZ_FNQM01000019.1"/>
</dbReference>
<dbReference type="InterPro" id="IPR001633">
    <property type="entry name" value="EAL_dom"/>
</dbReference>
<feature type="region of interest" description="Disordered" evidence="1">
    <location>
        <begin position="1"/>
        <end position="38"/>
    </location>
</feature>
<dbReference type="PANTHER" id="PTHR33121:SF79">
    <property type="entry name" value="CYCLIC DI-GMP PHOSPHODIESTERASE PDED-RELATED"/>
    <property type="match status" value="1"/>
</dbReference>
<dbReference type="PROSITE" id="PS50887">
    <property type="entry name" value="GGDEF"/>
    <property type="match status" value="1"/>
</dbReference>
<dbReference type="SMART" id="SM00267">
    <property type="entry name" value="GGDEF"/>
    <property type="match status" value="1"/>
</dbReference>
<dbReference type="InterPro" id="IPR000160">
    <property type="entry name" value="GGDEF_dom"/>
</dbReference>
<dbReference type="SUPFAM" id="SSF55073">
    <property type="entry name" value="Nucleotide cyclase"/>
    <property type="match status" value="1"/>
</dbReference>